<dbReference type="AlphaFoldDB" id="A0A453T2T7"/>
<dbReference type="Gramene" id="AET7Gv21207200.15">
    <property type="protein sequence ID" value="AET7Gv21207200.15"/>
    <property type="gene ID" value="AET7Gv21207200"/>
</dbReference>
<name>A0A453T2T7_AEGTS</name>
<reference evidence="2" key="2">
    <citation type="journal article" date="2017" name="Nat. Plants">
        <title>The Aegilops tauschii genome reveals multiple impacts of transposons.</title>
        <authorList>
            <person name="Zhao G."/>
            <person name="Zou C."/>
            <person name="Li K."/>
            <person name="Wang K."/>
            <person name="Li T."/>
            <person name="Gao L."/>
            <person name="Zhang X."/>
            <person name="Wang H."/>
            <person name="Yang Z."/>
            <person name="Liu X."/>
            <person name="Jiang W."/>
            <person name="Mao L."/>
            <person name="Kong X."/>
            <person name="Jiao Y."/>
            <person name="Jia J."/>
        </authorList>
    </citation>
    <scope>NUCLEOTIDE SEQUENCE [LARGE SCALE GENOMIC DNA]</scope>
    <source>
        <strain evidence="2">cv. AL8/78</strain>
    </source>
</reference>
<reference evidence="1" key="3">
    <citation type="journal article" date="2017" name="Nature">
        <title>Genome sequence of the progenitor of the wheat D genome Aegilops tauschii.</title>
        <authorList>
            <person name="Luo M.C."/>
            <person name="Gu Y.Q."/>
            <person name="Puiu D."/>
            <person name="Wang H."/>
            <person name="Twardziok S.O."/>
            <person name="Deal K.R."/>
            <person name="Huo N."/>
            <person name="Zhu T."/>
            <person name="Wang L."/>
            <person name="Wang Y."/>
            <person name="McGuire P.E."/>
            <person name="Liu S."/>
            <person name="Long H."/>
            <person name="Ramasamy R.K."/>
            <person name="Rodriguez J.C."/>
            <person name="Van S.L."/>
            <person name="Yuan L."/>
            <person name="Wang Z."/>
            <person name="Xia Z."/>
            <person name="Xiao L."/>
            <person name="Anderson O.D."/>
            <person name="Ouyang S."/>
            <person name="Liang Y."/>
            <person name="Zimin A.V."/>
            <person name="Pertea G."/>
            <person name="Qi P."/>
            <person name="Bennetzen J.L."/>
            <person name="Dai X."/>
            <person name="Dawson M.W."/>
            <person name="Muller H.G."/>
            <person name="Kugler K."/>
            <person name="Rivarola-Duarte L."/>
            <person name="Spannagl M."/>
            <person name="Mayer K.F.X."/>
            <person name="Lu F.H."/>
            <person name="Bevan M.W."/>
            <person name="Leroy P."/>
            <person name="Li P."/>
            <person name="You F.M."/>
            <person name="Sun Q."/>
            <person name="Liu Z."/>
            <person name="Lyons E."/>
            <person name="Wicker T."/>
            <person name="Salzberg S.L."/>
            <person name="Devos K.M."/>
            <person name="Dvorak J."/>
        </authorList>
    </citation>
    <scope>NUCLEOTIDE SEQUENCE [LARGE SCALE GENOMIC DNA]</scope>
    <source>
        <strain evidence="1">cv. AL8/78</strain>
    </source>
</reference>
<organism evidence="1 2">
    <name type="scientific">Aegilops tauschii subsp. strangulata</name>
    <name type="common">Goatgrass</name>
    <dbReference type="NCBI Taxonomy" id="200361"/>
    <lineage>
        <taxon>Eukaryota</taxon>
        <taxon>Viridiplantae</taxon>
        <taxon>Streptophyta</taxon>
        <taxon>Embryophyta</taxon>
        <taxon>Tracheophyta</taxon>
        <taxon>Spermatophyta</taxon>
        <taxon>Magnoliopsida</taxon>
        <taxon>Liliopsida</taxon>
        <taxon>Poales</taxon>
        <taxon>Poaceae</taxon>
        <taxon>BOP clade</taxon>
        <taxon>Pooideae</taxon>
        <taxon>Triticodae</taxon>
        <taxon>Triticeae</taxon>
        <taxon>Triticinae</taxon>
        <taxon>Aegilops</taxon>
    </lineage>
</organism>
<evidence type="ECO:0000313" key="1">
    <source>
        <dbReference type="EnsemblPlants" id="AET7Gv21207200.15"/>
    </source>
</evidence>
<dbReference type="EnsemblPlants" id="AET7Gv21207200.15">
    <property type="protein sequence ID" value="AET7Gv21207200.15"/>
    <property type="gene ID" value="AET7Gv21207200"/>
</dbReference>
<protein>
    <submittedName>
        <fullName evidence="1">Uncharacterized protein</fullName>
    </submittedName>
</protein>
<keyword evidence="2" id="KW-1185">Reference proteome</keyword>
<reference evidence="1" key="5">
    <citation type="journal article" date="2021" name="G3 (Bethesda)">
        <title>Aegilops tauschii genome assembly Aet v5.0 features greater sequence contiguity and improved annotation.</title>
        <authorList>
            <person name="Wang L."/>
            <person name="Zhu T."/>
            <person name="Rodriguez J.C."/>
            <person name="Deal K.R."/>
            <person name="Dubcovsky J."/>
            <person name="McGuire P.E."/>
            <person name="Lux T."/>
            <person name="Spannagl M."/>
            <person name="Mayer K.F.X."/>
            <person name="Baldrich P."/>
            <person name="Meyers B.C."/>
            <person name="Huo N."/>
            <person name="Gu Y.Q."/>
            <person name="Zhou H."/>
            <person name="Devos K.M."/>
            <person name="Bennetzen J.L."/>
            <person name="Unver T."/>
            <person name="Budak H."/>
            <person name="Gulick P.J."/>
            <person name="Galiba G."/>
            <person name="Kalapos B."/>
            <person name="Nelson D.R."/>
            <person name="Li P."/>
            <person name="You F.M."/>
            <person name="Luo M.C."/>
            <person name="Dvorak J."/>
        </authorList>
    </citation>
    <scope>NUCLEOTIDE SEQUENCE [LARGE SCALE GENOMIC DNA]</scope>
    <source>
        <strain evidence="1">cv. AL8/78</strain>
    </source>
</reference>
<reference evidence="1" key="4">
    <citation type="submission" date="2019-03" db="UniProtKB">
        <authorList>
            <consortium name="EnsemblPlants"/>
        </authorList>
    </citation>
    <scope>IDENTIFICATION</scope>
</reference>
<evidence type="ECO:0000313" key="2">
    <source>
        <dbReference type="Proteomes" id="UP000015105"/>
    </source>
</evidence>
<sequence>DCAYFSLPFRLVVASEGGKKSAVLEDDELTGRQDCHGISARTDLNLS</sequence>
<accession>A0A453T2T7</accession>
<reference evidence="2" key="1">
    <citation type="journal article" date="2014" name="Science">
        <title>Ancient hybridizations among the ancestral genomes of bread wheat.</title>
        <authorList>
            <consortium name="International Wheat Genome Sequencing Consortium,"/>
            <person name="Marcussen T."/>
            <person name="Sandve S.R."/>
            <person name="Heier L."/>
            <person name="Spannagl M."/>
            <person name="Pfeifer M."/>
            <person name="Jakobsen K.S."/>
            <person name="Wulff B.B."/>
            <person name="Steuernagel B."/>
            <person name="Mayer K.F."/>
            <person name="Olsen O.A."/>
        </authorList>
    </citation>
    <scope>NUCLEOTIDE SEQUENCE [LARGE SCALE GENOMIC DNA]</scope>
    <source>
        <strain evidence="2">cv. AL8/78</strain>
    </source>
</reference>
<proteinExistence type="predicted"/>
<dbReference type="Proteomes" id="UP000015105">
    <property type="component" value="Chromosome 7D"/>
</dbReference>